<feature type="domain" description="Transposase IS4-like" evidence="3">
    <location>
        <begin position="18"/>
        <end position="69"/>
    </location>
</feature>
<dbReference type="EMBL" id="AM236083">
    <property type="protein sequence ID" value="CAK03858.1"/>
    <property type="molecule type" value="Genomic_DNA"/>
</dbReference>
<evidence type="ECO:0000313" key="4">
    <source>
        <dbReference type="EMBL" id="CAK03858.1"/>
    </source>
</evidence>
<keyword evidence="4" id="KW-0614">Plasmid</keyword>
<gene>
    <name evidence="4" type="ordered locus">pRL90143</name>
</gene>
<feature type="region of interest" description="Disordered" evidence="1">
    <location>
        <begin position="1"/>
        <end position="23"/>
    </location>
</feature>
<proteinExistence type="predicted"/>
<dbReference type="HOGENOM" id="CLU_055261_9_3_5"/>
<dbReference type="InterPro" id="IPR002559">
    <property type="entry name" value="Transposase_11"/>
</dbReference>
<dbReference type="EnsemblBacteria" id="CAK03858">
    <property type="protein sequence ID" value="CAK03858"/>
    <property type="gene ID" value="pRL90143"/>
</dbReference>
<evidence type="ECO:0000259" key="3">
    <source>
        <dbReference type="Pfam" id="PF01609"/>
    </source>
</evidence>
<dbReference type="GO" id="GO:0003677">
    <property type="term" value="F:DNA binding"/>
    <property type="evidence" value="ECO:0007669"/>
    <property type="project" value="InterPro"/>
</dbReference>
<dbReference type="Pfam" id="PF01609">
    <property type="entry name" value="DDE_Tnp_1"/>
    <property type="match status" value="1"/>
</dbReference>
<sequence>MISAKPKAARHRAKAQPKVQRAHDADLYKERNRIERFFGKLKQFRRAATRYDKLLVNVMGWAKLAAIAMWLK</sequence>
<dbReference type="GO" id="GO:0006313">
    <property type="term" value="P:DNA transposition"/>
    <property type="evidence" value="ECO:0007669"/>
    <property type="project" value="InterPro"/>
</dbReference>
<name>Q1M975_RHIJ3</name>
<dbReference type="Proteomes" id="UP000006575">
    <property type="component" value="Plasmid pRL9"/>
</dbReference>
<reference evidence="4 5" key="1">
    <citation type="journal article" date="2006" name="Genome Biol.">
        <title>The genome of Rhizobium leguminosarum has recognizable core and accessory components.</title>
        <authorList>
            <person name="Young J.W."/>
            <person name="Crossman L.C."/>
            <person name="Johnston A.W.B."/>
            <person name="Thomson N.R."/>
            <person name="Ghazoui Z.F."/>
            <person name="Hull K.H."/>
            <person name="Wexler M."/>
            <person name="Curson A.R.J."/>
            <person name="Todd J.D."/>
            <person name="Poole P.S."/>
            <person name="Mauchline T.H."/>
            <person name="East A.K."/>
            <person name="Quail M.A."/>
            <person name="Churcher C."/>
            <person name="Arrowsmith C."/>
            <person name="Cherevach A."/>
            <person name="Chillingworth T."/>
            <person name="Clarke K."/>
            <person name="Cronin A."/>
            <person name="Davis P."/>
            <person name="Fraser A."/>
            <person name="Hance Z."/>
            <person name="Hauser H."/>
            <person name="Jagels K."/>
            <person name="Moule S."/>
            <person name="Mungall K."/>
            <person name="Norbertczak H."/>
            <person name="Rabbinowitsch E."/>
            <person name="Sanders M."/>
            <person name="Simmonds M."/>
            <person name="Whitehead S."/>
            <person name="Parkhill J."/>
        </authorList>
    </citation>
    <scope>NUCLEOTIDE SEQUENCE [LARGE SCALE GENOMIC DNA]</scope>
    <source>
        <strain evidence="5">DSM 114642 / LMG 32736 / 3841</strain>
    </source>
</reference>
<protein>
    <submittedName>
        <fullName evidence="4">Transposase</fullName>
    </submittedName>
</protein>
<keyword evidence="2" id="KW-0472">Membrane</keyword>
<evidence type="ECO:0000256" key="1">
    <source>
        <dbReference type="SAM" id="MobiDB-lite"/>
    </source>
</evidence>
<dbReference type="KEGG" id="rle:pRL90143"/>
<organism evidence="4 5">
    <name type="scientific">Rhizobium johnstonii (strain DSM 114642 / LMG 32736 / 3841)</name>
    <name type="common">Rhizobium leguminosarum bv. viciae</name>
    <dbReference type="NCBI Taxonomy" id="216596"/>
    <lineage>
        <taxon>Bacteria</taxon>
        <taxon>Pseudomonadati</taxon>
        <taxon>Pseudomonadota</taxon>
        <taxon>Alphaproteobacteria</taxon>
        <taxon>Hyphomicrobiales</taxon>
        <taxon>Rhizobiaceae</taxon>
        <taxon>Rhizobium/Agrobacterium group</taxon>
        <taxon>Rhizobium</taxon>
        <taxon>Rhizobium johnstonii</taxon>
    </lineage>
</organism>
<keyword evidence="2" id="KW-1133">Transmembrane helix</keyword>
<evidence type="ECO:0000313" key="5">
    <source>
        <dbReference type="Proteomes" id="UP000006575"/>
    </source>
</evidence>
<geneLocation type="plasmid" evidence="4 5">
    <name>pRL9</name>
</geneLocation>
<evidence type="ECO:0000256" key="2">
    <source>
        <dbReference type="SAM" id="Phobius"/>
    </source>
</evidence>
<dbReference type="AlphaFoldDB" id="Q1M975"/>
<feature type="transmembrane region" description="Helical" evidence="2">
    <location>
        <begin position="54"/>
        <end position="71"/>
    </location>
</feature>
<keyword evidence="2" id="KW-0812">Transmembrane</keyword>
<keyword evidence="5" id="KW-1185">Reference proteome</keyword>
<accession>Q1M975</accession>
<dbReference type="GO" id="GO:0004803">
    <property type="term" value="F:transposase activity"/>
    <property type="evidence" value="ECO:0007669"/>
    <property type="project" value="InterPro"/>
</dbReference>